<proteinExistence type="predicted"/>
<comment type="caution">
    <text evidence="1">The sequence shown here is derived from an EMBL/GenBank/DDBJ whole genome shotgun (WGS) entry which is preliminary data.</text>
</comment>
<name>A0ABS6MH94_9GAMM</name>
<evidence type="ECO:0000313" key="1">
    <source>
        <dbReference type="EMBL" id="MBV2128181.1"/>
    </source>
</evidence>
<dbReference type="Proteomes" id="UP000704611">
    <property type="component" value="Unassembled WGS sequence"/>
</dbReference>
<protein>
    <submittedName>
        <fullName evidence="1">Uncharacterized protein</fullName>
    </submittedName>
</protein>
<gene>
    <name evidence="1" type="ORF">KQY15_03605</name>
</gene>
<organism evidence="1 2">
    <name type="scientific">Arsukibacterium indicum</name>
    <dbReference type="NCBI Taxonomy" id="2848612"/>
    <lineage>
        <taxon>Bacteria</taxon>
        <taxon>Pseudomonadati</taxon>
        <taxon>Pseudomonadota</taxon>
        <taxon>Gammaproteobacteria</taxon>
        <taxon>Chromatiales</taxon>
        <taxon>Chromatiaceae</taxon>
        <taxon>Arsukibacterium</taxon>
    </lineage>
</organism>
<dbReference type="RefSeq" id="WP_217667264.1">
    <property type="nucleotide sequence ID" value="NZ_JAHRID010000001.1"/>
</dbReference>
<sequence>MNYNLCQLTDEQRQLAAIDTEVCYWLWLALAGRVLRTDIEKALRAMDEAKSKLYRDRLNHWRGSFKPTPANAKRFADISESTWGRLINSFKKQTARFGG</sequence>
<accession>A0ABS6MH94</accession>
<dbReference type="EMBL" id="JAHRID010000001">
    <property type="protein sequence ID" value="MBV2128181.1"/>
    <property type="molecule type" value="Genomic_DNA"/>
</dbReference>
<reference evidence="1 2" key="1">
    <citation type="submission" date="2021-06" db="EMBL/GenBank/DDBJ databases">
        <title>Rheinheimera indica sp. nov., isolated from deep-sea sediment.</title>
        <authorList>
            <person name="Wang Z."/>
            <person name="Zhang X.-Y."/>
        </authorList>
    </citation>
    <scope>NUCLEOTIDE SEQUENCE [LARGE SCALE GENOMIC DNA]</scope>
    <source>
        <strain evidence="1 2">SM2107</strain>
    </source>
</reference>
<evidence type="ECO:0000313" key="2">
    <source>
        <dbReference type="Proteomes" id="UP000704611"/>
    </source>
</evidence>
<keyword evidence="2" id="KW-1185">Reference proteome</keyword>